<gene>
    <name evidence="1" type="ORF">IWW38_002346</name>
</gene>
<protein>
    <submittedName>
        <fullName evidence="1">Uncharacterized protein</fullName>
    </submittedName>
</protein>
<reference evidence="1" key="1">
    <citation type="submission" date="2022-07" db="EMBL/GenBank/DDBJ databases">
        <title>Phylogenomic reconstructions and comparative analyses of Kickxellomycotina fungi.</title>
        <authorList>
            <person name="Reynolds N.K."/>
            <person name="Stajich J.E."/>
            <person name="Barry K."/>
            <person name="Grigoriev I.V."/>
            <person name="Crous P."/>
            <person name="Smith M.E."/>
        </authorList>
    </citation>
    <scope>NUCLEOTIDE SEQUENCE</scope>
    <source>
        <strain evidence="1">CBS 190363</strain>
    </source>
</reference>
<accession>A0ACC1M4A2</accession>
<comment type="caution">
    <text evidence="1">The sequence shown here is derived from an EMBL/GenBank/DDBJ whole genome shotgun (WGS) entry which is preliminary data.</text>
</comment>
<sequence>MPSDGDDSPPPRTLAERIARLGLEKEASGRPSLRASTFRPPHAGDAVASSEGPPFSRSYDGLSPPSTAAAALKPAVGPKPRIAAKPQLLLSPNVHAATLAQHVGNGGVDTAERAFSSSPTLGANYRRDQEPELGSVQERVQSLHRTQPALPANLNPFASPEMPTCFEQQQTGNAEDIAVPDRLQPTPMLRRSSSSVSRLPLPPLPPPLPSAPIGTTAFPPPLPSAQAGTTSFPPPLSTRHSSLGVAAGQQAAKPSRLPLPPPPPPPAALFHPPPTLPPKPS</sequence>
<dbReference type="EMBL" id="JANBVB010000310">
    <property type="protein sequence ID" value="KAJ2895291.1"/>
    <property type="molecule type" value="Genomic_DNA"/>
</dbReference>
<name>A0ACC1M4A2_9FUNG</name>
<proteinExistence type="predicted"/>
<evidence type="ECO:0000313" key="2">
    <source>
        <dbReference type="Proteomes" id="UP001139981"/>
    </source>
</evidence>
<organism evidence="1 2">
    <name type="scientific">Coemansia aciculifera</name>
    <dbReference type="NCBI Taxonomy" id="417176"/>
    <lineage>
        <taxon>Eukaryota</taxon>
        <taxon>Fungi</taxon>
        <taxon>Fungi incertae sedis</taxon>
        <taxon>Zoopagomycota</taxon>
        <taxon>Kickxellomycotina</taxon>
        <taxon>Kickxellomycetes</taxon>
        <taxon>Kickxellales</taxon>
        <taxon>Kickxellaceae</taxon>
        <taxon>Coemansia</taxon>
    </lineage>
</organism>
<keyword evidence="2" id="KW-1185">Reference proteome</keyword>
<evidence type="ECO:0000313" key="1">
    <source>
        <dbReference type="EMBL" id="KAJ2895291.1"/>
    </source>
</evidence>
<dbReference type="Proteomes" id="UP001139981">
    <property type="component" value="Unassembled WGS sequence"/>
</dbReference>